<dbReference type="EC" id="3.2.2.21" evidence="3"/>
<dbReference type="GO" id="GO:0032131">
    <property type="term" value="F:alkylated DNA binding"/>
    <property type="evidence" value="ECO:0007669"/>
    <property type="project" value="TreeGrafter"/>
</dbReference>
<dbReference type="Pfam" id="PF00730">
    <property type="entry name" value="HhH-GPD"/>
    <property type="match status" value="1"/>
</dbReference>
<comment type="catalytic activity">
    <reaction evidence="1">
        <text>Hydrolysis of alkylated DNA, releasing 3-methyladenine, 3-methylguanine, 7-methylguanine and 7-methyladenine.</text>
        <dbReference type="EC" id="3.2.2.21"/>
    </reaction>
</comment>
<keyword evidence="8" id="KW-0326">Glycosidase</keyword>
<evidence type="ECO:0000313" key="8">
    <source>
        <dbReference type="EMBL" id="RSI10967.1"/>
    </source>
</evidence>
<keyword evidence="6" id="KW-0234">DNA repair</keyword>
<keyword evidence="4" id="KW-0227">DNA damage</keyword>
<evidence type="ECO:0000313" key="9">
    <source>
        <dbReference type="Proteomes" id="UP000269317"/>
    </source>
</evidence>
<evidence type="ECO:0000256" key="2">
    <source>
        <dbReference type="ARBA" id="ARBA00010817"/>
    </source>
</evidence>
<evidence type="ECO:0000256" key="4">
    <source>
        <dbReference type="ARBA" id="ARBA00022763"/>
    </source>
</evidence>
<accession>A0A3R9NAS6</accession>
<sequence length="301" mass="35742">MLAKNIIYLETSSIFDWGQIISYLSREEKEVMYQVANDRIKRLFKVENEFYLCTIFYNEQVQEICIQAENQTIFSAEARKVISNFVRDWLDLDQSLDNFYQFAQEDDILSPLVQKFYGLRLIGVPDFYEAITWGILGQQVNLAYAYTLKERFVKKYGEAFHYNHETYWLYPKPKMVANSMAEELLELQMTRKKAEYLQTISKLLYQGTISRSYYQKLDTAEQIEKELLKLYGVGPWTAHYVMMRCFRIQSAFPMADIGLQNGISYILGLDEKPSKELLLKLKNEWGTWCSYAVFYIWRLLY</sequence>
<dbReference type="InterPro" id="IPR012904">
    <property type="entry name" value="OGG_N"/>
</dbReference>
<dbReference type="SUPFAM" id="SSF48150">
    <property type="entry name" value="DNA-glycosylase"/>
    <property type="match status" value="1"/>
</dbReference>
<proteinExistence type="inferred from homology"/>
<organism evidence="8 9">
    <name type="scientific">Streptococcus sanguinis</name>
    <dbReference type="NCBI Taxonomy" id="1305"/>
    <lineage>
        <taxon>Bacteria</taxon>
        <taxon>Bacillati</taxon>
        <taxon>Bacillota</taxon>
        <taxon>Bacilli</taxon>
        <taxon>Lactobacillales</taxon>
        <taxon>Streptococcaceae</taxon>
        <taxon>Streptococcus</taxon>
    </lineage>
</organism>
<dbReference type="Pfam" id="PF07934">
    <property type="entry name" value="OGG_N"/>
    <property type="match status" value="1"/>
</dbReference>
<dbReference type="RefSeq" id="WP_049540661.1">
    <property type="nucleotide sequence ID" value="NZ_CP076614.1"/>
</dbReference>
<dbReference type="InterPro" id="IPR003265">
    <property type="entry name" value="HhH-GPD_domain"/>
</dbReference>
<dbReference type="GO" id="GO:0008534">
    <property type="term" value="F:oxidized purine nucleobase lesion DNA N-glycosylase activity"/>
    <property type="evidence" value="ECO:0007669"/>
    <property type="project" value="InterPro"/>
</dbReference>
<dbReference type="GO" id="GO:0006285">
    <property type="term" value="P:base-excision repair, AP site formation"/>
    <property type="evidence" value="ECO:0007669"/>
    <property type="project" value="TreeGrafter"/>
</dbReference>
<dbReference type="InterPro" id="IPR011257">
    <property type="entry name" value="DNA_glycosylase"/>
</dbReference>
<evidence type="ECO:0000256" key="1">
    <source>
        <dbReference type="ARBA" id="ARBA00000086"/>
    </source>
</evidence>
<comment type="caution">
    <text evidence="8">The sequence shown here is derived from an EMBL/GenBank/DDBJ whole genome shotgun (WGS) entry which is preliminary data.</text>
</comment>
<dbReference type="Proteomes" id="UP000269317">
    <property type="component" value="Unassembled WGS sequence"/>
</dbReference>
<dbReference type="GO" id="GO:0008725">
    <property type="term" value="F:DNA-3-methyladenine glycosylase activity"/>
    <property type="evidence" value="ECO:0007669"/>
    <property type="project" value="TreeGrafter"/>
</dbReference>
<dbReference type="InterPro" id="IPR051912">
    <property type="entry name" value="Alkylbase_DNA_Glycosylase/TA"/>
</dbReference>
<dbReference type="Gene3D" id="1.10.1670.10">
    <property type="entry name" value="Helix-hairpin-Helix base-excision DNA repair enzymes (C-terminal)"/>
    <property type="match status" value="1"/>
</dbReference>
<keyword evidence="5 8" id="KW-0378">Hydrolase</keyword>
<feature type="domain" description="HhH-GPD" evidence="7">
    <location>
        <begin position="136"/>
        <end position="301"/>
    </location>
</feature>
<dbReference type="PANTHER" id="PTHR43003:SF12">
    <property type="entry name" value="DNA-3-METHYLADENINE GLYCOSYLASE"/>
    <property type="match status" value="1"/>
</dbReference>
<protein>
    <recommendedName>
        <fullName evidence="3">DNA-3-methyladenine glycosylase II</fullName>
        <ecNumber evidence="3">3.2.2.21</ecNumber>
    </recommendedName>
</protein>
<evidence type="ECO:0000256" key="5">
    <source>
        <dbReference type="ARBA" id="ARBA00022801"/>
    </source>
</evidence>
<dbReference type="Gene3D" id="1.10.340.30">
    <property type="entry name" value="Hypothetical protein, domain 2"/>
    <property type="match status" value="1"/>
</dbReference>
<dbReference type="SMART" id="SM00478">
    <property type="entry name" value="ENDO3c"/>
    <property type="match status" value="1"/>
</dbReference>
<name>A0A3R9NAS6_STRSA</name>
<dbReference type="InterPro" id="IPR037046">
    <property type="entry name" value="AlkA_N_sf"/>
</dbReference>
<gene>
    <name evidence="8" type="primary">alkA</name>
    <name evidence="8" type="ORF">D8887_04375</name>
</gene>
<comment type="similarity">
    <text evidence="2">Belongs to the alkylbase DNA glycosidase AlkA family.</text>
</comment>
<evidence type="ECO:0000256" key="3">
    <source>
        <dbReference type="ARBA" id="ARBA00012000"/>
    </source>
</evidence>
<dbReference type="GO" id="GO:0005737">
    <property type="term" value="C:cytoplasm"/>
    <property type="evidence" value="ECO:0007669"/>
    <property type="project" value="TreeGrafter"/>
</dbReference>
<dbReference type="GO" id="GO:0006307">
    <property type="term" value="P:DNA alkylation repair"/>
    <property type="evidence" value="ECO:0007669"/>
    <property type="project" value="TreeGrafter"/>
</dbReference>
<dbReference type="FunFam" id="1.10.340.30:FF:000004">
    <property type="entry name" value="DNA-3-methyladenine glycosylase II"/>
    <property type="match status" value="1"/>
</dbReference>
<dbReference type="CDD" id="cd00056">
    <property type="entry name" value="ENDO3c"/>
    <property type="match status" value="1"/>
</dbReference>
<dbReference type="GO" id="GO:0032993">
    <property type="term" value="C:protein-DNA complex"/>
    <property type="evidence" value="ECO:0007669"/>
    <property type="project" value="TreeGrafter"/>
</dbReference>
<dbReference type="GO" id="GO:0006289">
    <property type="term" value="P:nucleotide-excision repair"/>
    <property type="evidence" value="ECO:0007669"/>
    <property type="project" value="InterPro"/>
</dbReference>
<dbReference type="PANTHER" id="PTHR43003">
    <property type="entry name" value="DNA-3-METHYLADENINE GLYCOSYLASE"/>
    <property type="match status" value="1"/>
</dbReference>
<dbReference type="GO" id="GO:0043916">
    <property type="term" value="F:DNA-7-methylguanine glycosylase activity"/>
    <property type="evidence" value="ECO:0007669"/>
    <property type="project" value="TreeGrafter"/>
</dbReference>
<evidence type="ECO:0000259" key="7">
    <source>
        <dbReference type="SMART" id="SM00478"/>
    </source>
</evidence>
<dbReference type="Gene3D" id="3.30.310.20">
    <property type="entry name" value="DNA-3-methyladenine glycosylase AlkA, N-terminal domain"/>
    <property type="match status" value="1"/>
</dbReference>
<dbReference type="InterPro" id="IPR023170">
    <property type="entry name" value="HhH_base_excis_C"/>
</dbReference>
<reference evidence="8 9" key="1">
    <citation type="submission" date="2018-11" db="EMBL/GenBank/DDBJ databases">
        <title>Species Designations Belie Phenotypic and Genotypic Heterogeneity in Oral Streptococci.</title>
        <authorList>
            <person name="Velsko I."/>
        </authorList>
    </citation>
    <scope>NUCLEOTIDE SEQUENCE [LARGE SCALE GENOMIC DNA]</scope>
    <source>
        <strain evidence="8 9">KLC03</strain>
    </source>
</reference>
<dbReference type="AlphaFoldDB" id="A0A3R9NAS6"/>
<evidence type="ECO:0000256" key="6">
    <source>
        <dbReference type="ARBA" id="ARBA00023204"/>
    </source>
</evidence>
<dbReference type="EMBL" id="RJML01000003">
    <property type="protein sequence ID" value="RSI10967.1"/>
    <property type="molecule type" value="Genomic_DNA"/>
</dbReference>